<keyword evidence="1" id="KW-0732">Signal</keyword>
<feature type="chain" id="PRO_5040385446" description="Ricin B lectin domain-containing protein" evidence="1">
    <location>
        <begin position="19"/>
        <end position="302"/>
    </location>
</feature>
<dbReference type="SUPFAM" id="SSF49870">
    <property type="entry name" value="Osmotin, thaumatin-like protein"/>
    <property type="match status" value="1"/>
</dbReference>
<dbReference type="SUPFAM" id="SSF50370">
    <property type="entry name" value="Ricin B-like lectins"/>
    <property type="match status" value="1"/>
</dbReference>
<gene>
    <name evidence="3" type="ORF">H0H81_003996</name>
</gene>
<evidence type="ECO:0000259" key="2">
    <source>
        <dbReference type="SMART" id="SM00458"/>
    </source>
</evidence>
<dbReference type="Pfam" id="PF00652">
    <property type="entry name" value="Ricin_B_lectin"/>
    <property type="match status" value="1"/>
</dbReference>
<dbReference type="AlphaFoldDB" id="A0A9P7K5Z7"/>
<evidence type="ECO:0000313" key="3">
    <source>
        <dbReference type="EMBL" id="KAG5637604.1"/>
    </source>
</evidence>
<evidence type="ECO:0000256" key="1">
    <source>
        <dbReference type="SAM" id="SignalP"/>
    </source>
</evidence>
<dbReference type="InterPro" id="IPR000772">
    <property type="entry name" value="Ricin_B_lectin"/>
</dbReference>
<dbReference type="OrthoDB" id="6770063at2759"/>
<feature type="domain" description="Ricin B lectin" evidence="2">
    <location>
        <begin position="168"/>
        <end position="302"/>
    </location>
</feature>
<organism evidence="3 4">
    <name type="scientific">Sphagnurus paluster</name>
    <dbReference type="NCBI Taxonomy" id="117069"/>
    <lineage>
        <taxon>Eukaryota</taxon>
        <taxon>Fungi</taxon>
        <taxon>Dikarya</taxon>
        <taxon>Basidiomycota</taxon>
        <taxon>Agaricomycotina</taxon>
        <taxon>Agaricomycetes</taxon>
        <taxon>Agaricomycetidae</taxon>
        <taxon>Agaricales</taxon>
        <taxon>Tricholomatineae</taxon>
        <taxon>Lyophyllaceae</taxon>
        <taxon>Sphagnurus</taxon>
    </lineage>
</organism>
<dbReference type="SMART" id="SM00458">
    <property type="entry name" value="RICIN"/>
    <property type="match status" value="1"/>
</dbReference>
<feature type="signal peptide" evidence="1">
    <location>
        <begin position="1"/>
        <end position="18"/>
    </location>
</feature>
<name>A0A9P7K5Z7_9AGAR</name>
<dbReference type="Gene3D" id="2.80.10.50">
    <property type="match status" value="2"/>
</dbReference>
<protein>
    <recommendedName>
        <fullName evidence="2">Ricin B lectin domain-containing protein</fullName>
    </recommendedName>
</protein>
<comment type="caution">
    <text evidence="3">The sequence shown here is derived from an EMBL/GenBank/DDBJ whole genome shotgun (WGS) entry which is preliminary data.</text>
</comment>
<accession>A0A9P7K5Z7</accession>
<evidence type="ECO:0000313" key="4">
    <source>
        <dbReference type="Proteomes" id="UP000717328"/>
    </source>
</evidence>
<dbReference type="InterPro" id="IPR037176">
    <property type="entry name" value="Osmotin/thaumatin-like_sf"/>
</dbReference>
<dbReference type="EMBL" id="JABCKI010005817">
    <property type="protein sequence ID" value="KAG5637604.1"/>
    <property type="molecule type" value="Genomic_DNA"/>
</dbReference>
<sequence>MLRNLALFALLAVSGVFADRKYIIKNSCPSAVKLYINGEAQGSIPASGGSFGRTFPDTWSGFIYTDANGGNKSGAGTTRAGFYGQSGYYYMVVDPAYFNVGVKITPDRAPSSGFCVPAACTALTCPTAFQQPPTRFPPPGKTPPAPPVYGCPQANTGYTVEFCPGGAFPTLPGIALHPKGNTKKCLDVRGANYTSGTPVQIYDCNGTQAQKWLIQRGDTRVQLAGTEFCLDAGIAPANGVPMKIWKCDGKLAAQAWYWTNDNRIAVTGTGQCLDVTNGTMSNSNPVQIWKCTDNNTNQVWTA</sequence>
<dbReference type="InterPro" id="IPR035992">
    <property type="entry name" value="Ricin_B-like_lectins"/>
</dbReference>
<reference evidence="3" key="2">
    <citation type="submission" date="2021-10" db="EMBL/GenBank/DDBJ databases">
        <title>Phylogenomics reveals ancestral predisposition of the termite-cultivated fungus Termitomyces towards a domesticated lifestyle.</title>
        <authorList>
            <person name="Auxier B."/>
            <person name="Grum-Grzhimaylo A."/>
            <person name="Cardenas M.E."/>
            <person name="Lodge J.D."/>
            <person name="Laessoe T."/>
            <person name="Pedersen O."/>
            <person name="Smith M.E."/>
            <person name="Kuyper T.W."/>
            <person name="Franco-Molano E.A."/>
            <person name="Baroni T.J."/>
            <person name="Aanen D.K."/>
        </authorList>
    </citation>
    <scope>NUCLEOTIDE SEQUENCE</scope>
    <source>
        <strain evidence="3">D49</strain>
    </source>
</reference>
<reference evidence="3" key="1">
    <citation type="submission" date="2021-02" db="EMBL/GenBank/DDBJ databases">
        <authorList>
            <person name="Nieuwenhuis M."/>
            <person name="Van De Peppel L.J.J."/>
        </authorList>
    </citation>
    <scope>NUCLEOTIDE SEQUENCE</scope>
    <source>
        <strain evidence="3">D49</strain>
    </source>
</reference>
<dbReference type="CDD" id="cd00161">
    <property type="entry name" value="beta-trefoil_Ricin-like"/>
    <property type="match status" value="1"/>
</dbReference>
<dbReference type="Proteomes" id="UP000717328">
    <property type="component" value="Unassembled WGS sequence"/>
</dbReference>
<proteinExistence type="predicted"/>
<keyword evidence="4" id="KW-1185">Reference proteome</keyword>
<dbReference type="PROSITE" id="PS50231">
    <property type="entry name" value="RICIN_B_LECTIN"/>
    <property type="match status" value="1"/>
</dbReference>